<accession>A0A5J4L3E0</accession>
<comment type="caution">
    <text evidence="1">The sequence shown here is derived from an EMBL/GenBank/DDBJ whole genome shotgun (WGS) entry which is preliminary data.</text>
</comment>
<dbReference type="EMBL" id="BLAB01000001">
    <property type="protein sequence ID" value="GER94765.1"/>
    <property type="molecule type" value="Genomic_DNA"/>
</dbReference>
<sequence>MVNAFWSEIITELEVINDDIDAEVYTRKGKLEGKERKEFTDKLIKMIQEKEIIEPMGIKIEQN</sequence>
<name>A0A5J4L3E0_9ZZZZ</name>
<reference evidence="1" key="1">
    <citation type="submission" date="2019-10" db="EMBL/GenBank/DDBJ databases">
        <title>Metagenomic sequencing of thiosulfate-disproportionating enrichment culture.</title>
        <authorList>
            <person name="Umezawa K."/>
            <person name="Kojima H."/>
            <person name="Fukui M."/>
        </authorList>
    </citation>
    <scope>NUCLEOTIDE SEQUENCE</scope>
    <source>
        <strain evidence="1">45J</strain>
    </source>
</reference>
<protein>
    <submittedName>
        <fullName evidence="1">Uncharacterized protein</fullName>
    </submittedName>
</protein>
<gene>
    <name evidence="1" type="ORF">A45J_2529</name>
</gene>
<evidence type="ECO:0000313" key="1">
    <source>
        <dbReference type="EMBL" id="GER94765.1"/>
    </source>
</evidence>
<dbReference type="AlphaFoldDB" id="A0A5J4L3E0"/>
<organism evidence="1">
    <name type="scientific">hot springs metagenome</name>
    <dbReference type="NCBI Taxonomy" id="433727"/>
    <lineage>
        <taxon>unclassified sequences</taxon>
        <taxon>metagenomes</taxon>
        <taxon>ecological metagenomes</taxon>
    </lineage>
</organism>
<proteinExistence type="predicted"/>